<reference evidence="2 3" key="1">
    <citation type="submission" date="2011-07" db="EMBL/GenBank/DDBJ databases">
        <title>The Genome Sequence of Prevotella oulorum F0390.</title>
        <authorList>
            <consortium name="The Broad Institute Genome Sequencing Platform"/>
            <consortium name="The Broad Institute Genome Sequencing Center for Infectious Disease"/>
            <person name="Earl A."/>
            <person name="Ward D."/>
            <person name="Feldgarden M."/>
            <person name="Gevers D."/>
            <person name="Izard J."/>
            <person name="Ganesan A."/>
            <person name="Baranova O.V."/>
            <person name="Blanton J.M."/>
            <person name="Tanner A.C."/>
            <person name="Dewhirst F.E."/>
            <person name="Young S.K."/>
            <person name="Zeng Q."/>
            <person name="Gargeya S."/>
            <person name="Fitzgerald M."/>
            <person name="Haas B."/>
            <person name="Abouelleil A."/>
            <person name="Alvarado L."/>
            <person name="Arachchi H.M."/>
            <person name="Berlin A."/>
            <person name="Brown A."/>
            <person name="Chapman S.B."/>
            <person name="Chen Z."/>
            <person name="Dunbar C."/>
            <person name="Freedman E."/>
            <person name="Gearin G."/>
            <person name="Gellesch M."/>
            <person name="Goldberg J."/>
            <person name="Griggs A."/>
            <person name="Gujja S."/>
            <person name="Heiman D."/>
            <person name="Howarth C."/>
            <person name="Larson L."/>
            <person name="Lui A."/>
            <person name="MacDonald P.J.P."/>
            <person name="Mehta T."/>
            <person name="Montmayeur A."/>
            <person name="Murphy C."/>
            <person name="Neiman D."/>
            <person name="Pearson M."/>
            <person name="Priest M."/>
            <person name="Roberts A."/>
            <person name="Saif S."/>
            <person name="Shea T."/>
            <person name="Shenoy N."/>
            <person name="Sisk P."/>
            <person name="Stolte C."/>
            <person name="Sykes S."/>
            <person name="Wortman J."/>
            <person name="Nusbaum C."/>
            <person name="Birren B."/>
        </authorList>
    </citation>
    <scope>NUCLEOTIDE SEQUENCE [LARGE SCALE GENOMIC DNA]</scope>
    <source>
        <strain evidence="2 3">F0390</strain>
    </source>
</reference>
<dbReference type="Proteomes" id="UP000005141">
    <property type="component" value="Unassembled WGS sequence"/>
</dbReference>
<evidence type="ECO:0000259" key="1">
    <source>
        <dbReference type="Pfam" id="PF10543"/>
    </source>
</evidence>
<dbReference type="InterPro" id="IPR018873">
    <property type="entry name" value="KilA-N_DNA-bd_domain"/>
</dbReference>
<evidence type="ECO:0000313" key="2">
    <source>
        <dbReference type="EMBL" id="EGV29382.1"/>
    </source>
</evidence>
<dbReference type="EMBL" id="ADGI01000062">
    <property type="protein sequence ID" value="EGV29382.1"/>
    <property type="molecule type" value="Genomic_DNA"/>
</dbReference>
<evidence type="ECO:0000313" key="3">
    <source>
        <dbReference type="Proteomes" id="UP000005141"/>
    </source>
</evidence>
<protein>
    <recommendedName>
        <fullName evidence="1">KilA-N DNA-binding domain-containing protein</fullName>
    </recommendedName>
</protein>
<proteinExistence type="predicted"/>
<gene>
    <name evidence="2" type="ORF">HMPREF9431_02134</name>
</gene>
<dbReference type="HOGENOM" id="CLU_055403_3_0_10"/>
<dbReference type="AlphaFoldDB" id="G1WEG2"/>
<dbReference type="RefSeq" id="WP_004381221.1">
    <property type="nucleotide sequence ID" value="NZ_JH114217.1"/>
</dbReference>
<sequence>MNEDKPTKQVESKIIVIRDTQVILDRDVAELYGVETRVVNQAVKRNGERFPEGYILQLTPDEYANLKSQFVTSNWGGVRKMPNAFTEKGLYMLATVLRSPVAIETTIAIIETFTKLRQLARAMQQTNEDIANGGELPTAKEQKAFKSLMNEVFTDPMPIKVQRMTFGVNLGFFKWELETTREQKG</sequence>
<keyword evidence="3" id="KW-1185">Reference proteome</keyword>
<dbReference type="GeneID" id="95426689"/>
<dbReference type="OrthoDB" id="9816206at2"/>
<name>G1WEG2_9BACT</name>
<dbReference type="eggNOG" id="COG0449">
    <property type="taxonomic scope" value="Bacteria"/>
</dbReference>
<dbReference type="PATRIC" id="fig|702438.4.peg.2229"/>
<accession>G1WEG2</accession>
<dbReference type="Pfam" id="PF10543">
    <property type="entry name" value="ORF6N"/>
    <property type="match status" value="1"/>
</dbReference>
<feature type="domain" description="KilA-N DNA-binding" evidence="1">
    <location>
        <begin position="12"/>
        <end position="96"/>
    </location>
</feature>
<organism evidence="2 3">
    <name type="scientific">Segatella oulorum F0390</name>
    <dbReference type="NCBI Taxonomy" id="702438"/>
    <lineage>
        <taxon>Bacteria</taxon>
        <taxon>Pseudomonadati</taxon>
        <taxon>Bacteroidota</taxon>
        <taxon>Bacteroidia</taxon>
        <taxon>Bacteroidales</taxon>
        <taxon>Prevotellaceae</taxon>
        <taxon>Segatella</taxon>
    </lineage>
</organism>
<comment type="caution">
    <text evidence="2">The sequence shown here is derived from an EMBL/GenBank/DDBJ whole genome shotgun (WGS) entry which is preliminary data.</text>
</comment>